<proteinExistence type="predicted"/>
<accession>A0A3A9JCE4</accession>
<dbReference type="Proteomes" id="UP000274097">
    <property type="component" value="Unassembled WGS sequence"/>
</dbReference>
<dbReference type="Proteomes" id="UP000278036">
    <property type="component" value="Unassembled WGS sequence"/>
</dbReference>
<dbReference type="InParanoid" id="A0A3A9JCE4"/>
<protein>
    <submittedName>
        <fullName evidence="1">Uncharacterized protein</fullName>
    </submittedName>
</protein>
<evidence type="ECO:0000313" key="1">
    <source>
        <dbReference type="EMBL" id="RKK04162.1"/>
    </source>
</evidence>
<dbReference type="OrthoDB" id="7363897at2"/>
<keyword evidence="3" id="KW-1185">Reference proteome</keyword>
<dbReference type="EMBL" id="RFLX01000022">
    <property type="protein sequence ID" value="RMI19272.1"/>
    <property type="molecule type" value="Genomic_DNA"/>
</dbReference>
<sequence>MIELVLTVCLLSSPTACREEWPEFAGESLIACMTQAQFRAARWAEQHPAYRIAKWRCQPAQARQTPI</sequence>
<comment type="caution">
    <text evidence="1">The sequence shown here is derived from an EMBL/GenBank/DDBJ whole genome shotgun (WGS) entry which is preliminary data.</text>
</comment>
<evidence type="ECO:0000313" key="3">
    <source>
        <dbReference type="Proteomes" id="UP000274097"/>
    </source>
</evidence>
<gene>
    <name evidence="1" type="ORF">D6Z83_10900</name>
    <name evidence="2" type="ORF">EBE87_21265</name>
</gene>
<dbReference type="AlphaFoldDB" id="A0A3A9JCE4"/>
<evidence type="ECO:0000313" key="4">
    <source>
        <dbReference type="Proteomes" id="UP000278036"/>
    </source>
</evidence>
<name>A0A3A9JCE4_9PROT</name>
<evidence type="ECO:0000313" key="2">
    <source>
        <dbReference type="EMBL" id="RMI19272.1"/>
    </source>
</evidence>
<organism evidence="1 4">
    <name type="scientific">Teichococcus wenyumeiae</name>
    <dbReference type="NCBI Taxonomy" id="2478470"/>
    <lineage>
        <taxon>Bacteria</taxon>
        <taxon>Pseudomonadati</taxon>
        <taxon>Pseudomonadota</taxon>
        <taxon>Alphaproteobacteria</taxon>
        <taxon>Acetobacterales</taxon>
        <taxon>Roseomonadaceae</taxon>
        <taxon>Roseomonas</taxon>
    </lineage>
</organism>
<reference evidence="1 4" key="1">
    <citation type="submission" date="2018-09" db="EMBL/GenBank/DDBJ databases">
        <title>Roseomonas sp. nov., isolated from feces of Tibetan antelopes in the Qinghai-Tibet plateau, China.</title>
        <authorList>
            <person name="Tian Z."/>
        </authorList>
    </citation>
    <scope>NUCLEOTIDE SEQUENCE [LARGE SCALE GENOMIC DNA]</scope>
    <source>
        <strain evidence="2 3">Z23</strain>
        <strain evidence="1 4">Z24</strain>
    </source>
</reference>
<dbReference type="EMBL" id="RAQU01000054">
    <property type="protein sequence ID" value="RKK04162.1"/>
    <property type="molecule type" value="Genomic_DNA"/>
</dbReference>